<sequence>MVESGKQGDDALERQRFLSLFLRSEREIFRYVAALVPNASDAEDIVQQTAIALWEKFDSYDPSRPFTPWACRFALNKARQWMERRKRWQALLENGLAEEIVVRREELKPRLERRLSRLEGCLEKLPEDKRSLVEGYYYKRQTIEALAEASGRTVEATYKALQRVRQSLQMCIEGATRTEGAT</sequence>
<dbReference type="AlphaFoldDB" id="A0A927F4M1"/>
<evidence type="ECO:0000313" key="7">
    <source>
        <dbReference type="Proteomes" id="UP000622317"/>
    </source>
</evidence>
<dbReference type="InterPro" id="IPR014284">
    <property type="entry name" value="RNA_pol_sigma-70_dom"/>
</dbReference>
<accession>A0A927F4M1</accession>
<dbReference type="EMBL" id="JACYFG010000002">
    <property type="protein sequence ID" value="MBD5778057.1"/>
    <property type="molecule type" value="Genomic_DNA"/>
</dbReference>
<dbReference type="InterPro" id="IPR013324">
    <property type="entry name" value="RNA_pol_sigma_r3/r4-like"/>
</dbReference>
<evidence type="ECO:0000259" key="5">
    <source>
        <dbReference type="Pfam" id="PF04542"/>
    </source>
</evidence>
<dbReference type="NCBIfam" id="TIGR02937">
    <property type="entry name" value="sigma70-ECF"/>
    <property type="match status" value="1"/>
</dbReference>
<dbReference type="InterPro" id="IPR013325">
    <property type="entry name" value="RNA_pol_sigma_r2"/>
</dbReference>
<comment type="caution">
    <text evidence="6">The sequence shown here is derived from an EMBL/GenBank/DDBJ whole genome shotgun (WGS) entry which is preliminary data.</text>
</comment>
<dbReference type="SUPFAM" id="SSF88659">
    <property type="entry name" value="Sigma3 and sigma4 domains of RNA polymerase sigma factors"/>
    <property type="match status" value="1"/>
</dbReference>
<evidence type="ECO:0000313" key="6">
    <source>
        <dbReference type="EMBL" id="MBD5778057.1"/>
    </source>
</evidence>
<dbReference type="InterPro" id="IPR014331">
    <property type="entry name" value="RNA_pol_sigma70_ECF_RHOBA"/>
</dbReference>
<keyword evidence="4" id="KW-0804">Transcription</keyword>
<dbReference type="InterPro" id="IPR039425">
    <property type="entry name" value="RNA_pol_sigma-70-like"/>
</dbReference>
<dbReference type="Pfam" id="PF04542">
    <property type="entry name" value="Sigma70_r2"/>
    <property type="match status" value="1"/>
</dbReference>
<dbReference type="GO" id="GO:0006352">
    <property type="term" value="P:DNA-templated transcription initiation"/>
    <property type="evidence" value="ECO:0007669"/>
    <property type="project" value="InterPro"/>
</dbReference>
<keyword evidence="2" id="KW-0805">Transcription regulation</keyword>
<keyword evidence="7" id="KW-1185">Reference proteome</keyword>
<comment type="similarity">
    <text evidence="1">Belongs to the sigma-70 factor family. ECF subfamily.</text>
</comment>
<proteinExistence type="inferred from homology"/>
<gene>
    <name evidence="6" type="ORF">IEN85_00925</name>
</gene>
<reference evidence="6" key="1">
    <citation type="submission" date="2020-09" db="EMBL/GenBank/DDBJ databases">
        <title>Pelagicoccus enzymogenes sp. nov. with an EPS production, isolated from marine sediment.</title>
        <authorList>
            <person name="Feng X."/>
        </authorList>
    </citation>
    <scope>NUCLEOTIDE SEQUENCE</scope>
    <source>
        <strain evidence="6">NFK12</strain>
    </source>
</reference>
<keyword evidence="3" id="KW-0731">Sigma factor</keyword>
<dbReference type="InterPro" id="IPR007627">
    <property type="entry name" value="RNA_pol_sigma70_r2"/>
</dbReference>
<dbReference type="InterPro" id="IPR036388">
    <property type="entry name" value="WH-like_DNA-bd_sf"/>
</dbReference>
<evidence type="ECO:0000256" key="3">
    <source>
        <dbReference type="ARBA" id="ARBA00023082"/>
    </source>
</evidence>
<dbReference type="GO" id="GO:0016987">
    <property type="term" value="F:sigma factor activity"/>
    <property type="evidence" value="ECO:0007669"/>
    <property type="project" value="UniProtKB-KW"/>
</dbReference>
<feature type="domain" description="RNA polymerase sigma-70 region 2" evidence="5">
    <location>
        <begin position="21"/>
        <end position="87"/>
    </location>
</feature>
<dbReference type="SUPFAM" id="SSF88946">
    <property type="entry name" value="Sigma2 domain of RNA polymerase sigma factors"/>
    <property type="match status" value="1"/>
</dbReference>
<name>A0A927F4M1_9BACT</name>
<dbReference type="Gene3D" id="1.10.10.10">
    <property type="entry name" value="Winged helix-like DNA-binding domain superfamily/Winged helix DNA-binding domain"/>
    <property type="match status" value="1"/>
</dbReference>
<protein>
    <submittedName>
        <fullName evidence="6">Sigma-70 family RNA polymerase sigma factor</fullName>
    </submittedName>
</protein>
<dbReference type="RefSeq" id="WP_191615184.1">
    <property type="nucleotide sequence ID" value="NZ_JACYFG010000002.1"/>
</dbReference>
<dbReference type="Gene3D" id="1.10.1740.10">
    <property type="match status" value="1"/>
</dbReference>
<dbReference type="NCBIfam" id="TIGR02989">
    <property type="entry name" value="Sig-70_gvs1"/>
    <property type="match status" value="1"/>
</dbReference>
<dbReference type="Proteomes" id="UP000622317">
    <property type="component" value="Unassembled WGS sequence"/>
</dbReference>
<evidence type="ECO:0000256" key="4">
    <source>
        <dbReference type="ARBA" id="ARBA00023163"/>
    </source>
</evidence>
<evidence type="ECO:0000256" key="1">
    <source>
        <dbReference type="ARBA" id="ARBA00010641"/>
    </source>
</evidence>
<dbReference type="PANTHER" id="PTHR43133">
    <property type="entry name" value="RNA POLYMERASE ECF-TYPE SIGMA FACTO"/>
    <property type="match status" value="1"/>
</dbReference>
<organism evidence="6 7">
    <name type="scientific">Pelagicoccus enzymogenes</name>
    <dbReference type="NCBI Taxonomy" id="2773457"/>
    <lineage>
        <taxon>Bacteria</taxon>
        <taxon>Pseudomonadati</taxon>
        <taxon>Verrucomicrobiota</taxon>
        <taxon>Opitutia</taxon>
        <taxon>Puniceicoccales</taxon>
        <taxon>Pelagicoccaceae</taxon>
        <taxon>Pelagicoccus</taxon>
    </lineage>
</organism>
<dbReference type="PANTHER" id="PTHR43133:SF51">
    <property type="entry name" value="RNA POLYMERASE SIGMA FACTOR"/>
    <property type="match status" value="1"/>
</dbReference>
<evidence type="ECO:0000256" key="2">
    <source>
        <dbReference type="ARBA" id="ARBA00023015"/>
    </source>
</evidence>